<dbReference type="EMBL" id="CADCTI010000230">
    <property type="protein sequence ID" value="CAA9262963.1"/>
    <property type="molecule type" value="Genomic_DNA"/>
</dbReference>
<gene>
    <name evidence="3" type="ORF">AVDCRST_MAG57-2763</name>
</gene>
<keyword evidence="2" id="KW-1133">Transmembrane helix</keyword>
<accession>A0A6J4IZN6</accession>
<keyword evidence="2" id="KW-0472">Membrane</keyword>
<feature type="region of interest" description="Disordered" evidence="1">
    <location>
        <begin position="1"/>
        <end position="147"/>
    </location>
</feature>
<name>A0A6J4IZN6_9ACTN</name>
<feature type="compositionally biased region" description="Basic and acidic residues" evidence="1">
    <location>
        <begin position="1"/>
        <end position="25"/>
    </location>
</feature>
<reference evidence="3" key="1">
    <citation type="submission" date="2020-02" db="EMBL/GenBank/DDBJ databases">
        <authorList>
            <person name="Meier V. D."/>
        </authorList>
    </citation>
    <scope>NUCLEOTIDE SEQUENCE</scope>
    <source>
        <strain evidence="3">AVDCRST_MAG57</strain>
    </source>
</reference>
<evidence type="ECO:0000256" key="2">
    <source>
        <dbReference type="SAM" id="Phobius"/>
    </source>
</evidence>
<feature type="transmembrane region" description="Helical" evidence="2">
    <location>
        <begin position="154"/>
        <end position="175"/>
    </location>
</feature>
<protein>
    <submittedName>
        <fullName evidence="3">Uncharacterized protein</fullName>
    </submittedName>
</protein>
<keyword evidence="2" id="KW-0812">Transmembrane</keyword>
<feature type="compositionally biased region" description="Pro residues" evidence="1">
    <location>
        <begin position="27"/>
        <end position="39"/>
    </location>
</feature>
<evidence type="ECO:0000256" key="1">
    <source>
        <dbReference type="SAM" id="MobiDB-lite"/>
    </source>
</evidence>
<dbReference type="AlphaFoldDB" id="A0A6J4IZN6"/>
<proteinExistence type="predicted"/>
<organism evidence="3">
    <name type="scientific">uncultured Blastococcus sp</name>
    <dbReference type="NCBI Taxonomy" id="217144"/>
    <lineage>
        <taxon>Bacteria</taxon>
        <taxon>Bacillati</taxon>
        <taxon>Actinomycetota</taxon>
        <taxon>Actinomycetes</taxon>
        <taxon>Geodermatophilales</taxon>
        <taxon>Geodermatophilaceae</taxon>
        <taxon>Blastococcus</taxon>
        <taxon>environmental samples</taxon>
    </lineage>
</organism>
<feature type="compositionally biased region" description="Low complexity" evidence="1">
    <location>
        <begin position="135"/>
        <end position="144"/>
    </location>
</feature>
<feature type="compositionally biased region" description="Low complexity" evidence="1">
    <location>
        <begin position="65"/>
        <end position="76"/>
    </location>
</feature>
<sequence>MTERPHDDVRREPAHRIDDPTRDIRLPPVPGRPAAPVPPKWAGLMHTPESAPGDDPTDHHATVEPSGPAATTSAAPRIADQPTDELGNPVPVVRERTLAFAQPSPPDANASADTGAPAQGPSGYLPPGHPPPHAGPRQAAPAATPRRRRSTWPWVLALLVLLTLFAVAVVLAWVGSERDNLQSFWEAGAPIGYGPG</sequence>
<evidence type="ECO:0000313" key="3">
    <source>
        <dbReference type="EMBL" id="CAA9262963.1"/>
    </source>
</evidence>